<accession>A0ABQ7FTY6</accession>
<evidence type="ECO:0000313" key="2">
    <source>
        <dbReference type="EMBL" id="KAF5825883.1"/>
    </source>
</evidence>
<keyword evidence="3" id="KW-1185">Reference proteome</keyword>
<gene>
    <name evidence="2" type="ORF">DUNSADRAFT_6190</name>
</gene>
<protein>
    <recommendedName>
        <fullName evidence="4">Encoded protein</fullName>
    </recommendedName>
</protein>
<dbReference type="Proteomes" id="UP000815325">
    <property type="component" value="Unassembled WGS sequence"/>
</dbReference>
<organism evidence="2 3">
    <name type="scientific">Dunaliella salina</name>
    <name type="common">Green alga</name>
    <name type="synonym">Protococcus salinus</name>
    <dbReference type="NCBI Taxonomy" id="3046"/>
    <lineage>
        <taxon>Eukaryota</taxon>
        <taxon>Viridiplantae</taxon>
        <taxon>Chlorophyta</taxon>
        <taxon>core chlorophytes</taxon>
        <taxon>Chlorophyceae</taxon>
        <taxon>CS clade</taxon>
        <taxon>Chlamydomonadales</taxon>
        <taxon>Dunaliellaceae</taxon>
        <taxon>Dunaliella</taxon>
    </lineage>
</organism>
<evidence type="ECO:0000313" key="3">
    <source>
        <dbReference type="Proteomes" id="UP000815325"/>
    </source>
</evidence>
<comment type="caution">
    <text evidence="2">The sequence shown here is derived from an EMBL/GenBank/DDBJ whole genome shotgun (WGS) entry which is preliminary data.</text>
</comment>
<proteinExistence type="predicted"/>
<name>A0ABQ7FTY6_DUNSA</name>
<dbReference type="EMBL" id="MU071755">
    <property type="protein sequence ID" value="KAF5825883.1"/>
    <property type="molecule type" value="Genomic_DNA"/>
</dbReference>
<reference evidence="2" key="1">
    <citation type="submission" date="2017-08" db="EMBL/GenBank/DDBJ databases">
        <authorList>
            <person name="Polle J.E."/>
            <person name="Barry K."/>
            <person name="Cushman J."/>
            <person name="Schmutz J."/>
            <person name="Tran D."/>
            <person name="Hathwaick L.T."/>
            <person name="Yim W.C."/>
            <person name="Jenkins J."/>
            <person name="Mckie-Krisberg Z.M."/>
            <person name="Prochnik S."/>
            <person name="Lindquist E."/>
            <person name="Dockter R.B."/>
            <person name="Adam C."/>
            <person name="Molina H."/>
            <person name="Bunkerborg J."/>
            <person name="Jin E."/>
            <person name="Buchheim M."/>
            <person name="Magnuson J."/>
        </authorList>
    </citation>
    <scope>NUCLEOTIDE SEQUENCE</scope>
    <source>
        <strain evidence="2">CCAP 19/18</strain>
    </source>
</reference>
<feature type="compositionally biased region" description="Basic and acidic residues" evidence="1">
    <location>
        <begin position="14"/>
        <end position="25"/>
    </location>
</feature>
<feature type="region of interest" description="Disordered" evidence="1">
    <location>
        <begin position="1"/>
        <end position="69"/>
    </location>
</feature>
<feature type="compositionally biased region" description="Basic and acidic residues" evidence="1">
    <location>
        <begin position="53"/>
        <end position="69"/>
    </location>
</feature>
<evidence type="ECO:0000256" key="1">
    <source>
        <dbReference type="SAM" id="MobiDB-lite"/>
    </source>
</evidence>
<sequence length="69" mass="7197">MYNSAPPDVLANKPKMDSVSKEDVPRAASPGDSPPEESNSGLEDGADAGDPGDLGKRMDNPKLEDGQNN</sequence>
<evidence type="ECO:0008006" key="4">
    <source>
        <dbReference type="Google" id="ProtNLM"/>
    </source>
</evidence>